<keyword evidence="4" id="KW-1185">Reference proteome</keyword>
<evidence type="ECO:0000313" key="4">
    <source>
        <dbReference type="Proteomes" id="UP001215151"/>
    </source>
</evidence>
<feature type="compositionally biased region" description="Polar residues" evidence="1">
    <location>
        <begin position="269"/>
        <end position="289"/>
    </location>
</feature>
<dbReference type="AlphaFoldDB" id="A0AAD7TDZ0"/>
<comment type="caution">
    <text evidence="3">The sequence shown here is derived from an EMBL/GenBank/DDBJ whole genome shotgun (WGS) entry which is preliminary data.</text>
</comment>
<feature type="transmembrane region" description="Helical" evidence="2">
    <location>
        <begin position="184"/>
        <end position="206"/>
    </location>
</feature>
<feature type="compositionally biased region" description="Low complexity" evidence="1">
    <location>
        <begin position="1"/>
        <end position="44"/>
    </location>
</feature>
<keyword evidence="2" id="KW-0472">Membrane</keyword>
<sequence>MTTSCPTTSSESTTSPSTDVSPPAGCTTHQSSSLSSDTPSSGTSEPASPVLTNTRTIATSAANSSGGTTSQPTGNFSNVTSSLGSTASSAPRSSVSLTRPTPATETTLTSATSSHNVSSTITSATNLPSPVFVRPSSDSVYGTTEASSSSTYSTSTNTSTIQSSTFGRANGGGSRANTRSPNGAVAGGVIGGLVLLLIAACAIILLRRRARARRTAPSAEFIDIMRNGGLETRFGAESSGGALSPIKHDHGSTTPGLDYYSDAVGSTGGLDSTSERLTSPLARQSSLESNEPPPAFSPGSYKDPVLEKVHTAAEMREYYLRRESLASMAGAEPLGLDGHESEGGHGHEHTMDSEKATYAWAM</sequence>
<feature type="region of interest" description="Disordered" evidence="1">
    <location>
        <begin position="330"/>
        <end position="362"/>
    </location>
</feature>
<keyword evidence="2" id="KW-0812">Transmembrane</keyword>
<organism evidence="3 4">
    <name type="scientific">Trametes cubensis</name>
    <dbReference type="NCBI Taxonomy" id="1111947"/>
    <lineage>
        <taxon>Eukaryota</taxon>
        <taxon>Fungi</taxon>
        <taxon>Dikarya</taxon>
        <taxon>Basidiomycota</taxon>
        <taxon>Agaricomycotina</taxon>
        <taxon>Agaricomycetes</taxon>
        <taxon>Polyporales</taxon>
        <taxon>Polyporaceae</taxon>
        <taxon>Trametes</taxon>
    </lineage>
</organism>
<evidence type="ECO:0000313" key="3">
    <source>
        <dbReference type="EMBL" id="KAJ8453467.1"/>
    </source>
</evidence>
<gene>
    <name evidence="3" type="ORF">ONZ51_g13581</name>
</gene>
<feature type="compositionally biased region" description="Low complexity" evidence="1">
    <location>
        <begin position="143"/>
        <end position="165"/>
    </location>
</feature>
<feature type="compositionally biased region" description="Polar residues" evidence="1">
    <location>
        <begin position="115"/>
        <end position="128"/>
    </location>
</feature>
<proteinExistence type="predicted"/>
<name>A0AAD7TDZ0_9APHY</name>
<keyword evidence="2" id="KW-1133">Transmembrane helix</keyword>
<feature type="region of interest" description="Disordered" evidence="1">
    <location>
        <begin position="257"/>
        <end position="303"/>
    </location>
</feature>
<protein>
    <submittedName>
        <fullName evidence="3">Uncharacterized protein</fullName>
    </submittedName>
</protein>
<evidence type="ECO:0000256" key="1">
    <source>
        <dbReference type="SAM" id="MobiDB-lite"/>
    </source>
</evidence>
<evidence type="ECO:0000256" key="2">
    <source>
        <dbReference type="SAM" id="Phobius"/>
    </source>
</evidence>
<feature type="region of interest" description="Disordered" evidence="1">
    <location>
        <begin position="1"/>
        <end position="182"/>
    </location>
</feature>
<dbReference type="Proteomes" id="UP001215151">
    <property type="component" value="Unassembled WGS sequence"/>
</dbReference>
<feature type="compositionally biased region" description="Low complexity" evidence="1">
    <location>
        <begin position="56"/>
        <end position="70"/>
    </location>
</feature>
<reference evidence="3" key="1">
    <citation type="submission" date="2022-11" db="EMBL/GenBank/DDBJ databases">
        <title>Genome Sequence of Cubamyces cubensis.</title>
        <authorList>
            <person name="Buettner E."/>
        </authorList>
    </citation>
    <scope>NUCLEOTIDE SEQUENCE</scope>
    <source>
        <strain evidence="3">MPL-01</strain>
    </source>
</reference>
<feature type="compositionally biased region" description="Low complexity" evidence="1">
    <location>
        <begin position="77"/>
        <end position="114"/>
    </location>
</feature>
<dbReference type="EMBL" id="JAPEVG010001317">
    <property type="protein sequence ID" value="KAJ8453467.1"/>
    <property type="molecule type" value="Genomic_DNA"/>
</dbReference>
<dbReference type="Gene3D" id="1.20.5.510">
    <property type="entry name" value="Single helix bin"/>
    <property type="match status" value="1"/>
</dbReference>
<accession>A0AAD7TDZ0</accession>
<feature type="compositionally biased region" description="Basic and acidic residues" evidence="1">
    <location>
        <begin position="337"/>
        <end position="355"/>
    </location>
</feature>